<name>A0A2P5BX41_PARAD</name>
<dbReference type="InterPro" id="IPR055482">
    <property type="entry name" value="DUF7054"/>
</dbReference>
<dbReference type="AlphaFoldDB" id="A0A2P5BX41"/>
<dbReference type="Proteomes" id="UP000237105">
    <property type="component" value="Unassembled WGS sequence"/>
</dbReference>
<evidence type="ECO:0000259" key="2">
    <source>
        <dbReference type="Pfam" id="PF23156"/>
    </source>
</evidence>
<reference evidence="4" key="1">
    <citation type="submission" date="2016-06" db="EMBL/GenBank/DDBJ databases">
        <title>Parallel loss of symbiosis genes in relatives of nitrogen-fixing non-legume Parasponia.</title>
        <authorList>
            <person name="Van Velzen R."/>
            <person name="Holmer R."/>
            <person name="Bu F."/>
            <person name="Rutten L."/>
            <person name="Van Zeijl A."/>
            <person name="Liu W."/>
            <person name="Santuari L."/>
            <person name="Cao Q."/>
            <person name="Sharma T."/>
            <person name="Shen D."/>
            <person name="Roswanjaya Y."/>
            <person name="Wardhani T."/>
            <person name="Kalhor M.S."/>
            <person name="Jansen J."/>
            <person name="Van den Hoogen J."/>
            <person name="Gungor B."/>
            <person name="Hartog M."/>
            <person name="Hontelez J."/>
            <person name="Verver J."/>
            <person name="Yang W.-C."/>
            <person name="Schijlen E."/>
            <person name="Repin R."/>
            <person name="Schilthuizen M."/>
            <person name="Schranz E."/>
            <person name="Heidstra R."/>
            <person name="Miyata K."/>
            <person name="Fedorova E."/>
            <person name="Kohlen W."/>
            <person name="Bisseling T."/>
            <person name="Smit S."/>
            <person name="Geurts R."/>
        </authorList>
    </citation>
    <scope>NUCLEOTIDE SEQUENCE [LARGE SCALE GENOMIC DNA]</scope>
    <source>
        <strain evidence="4">cv. WU1-14</strain>
    </source>
</reference>
<evidence type="ECO:0000256" key="1">
    <source>
        <dbReference type="SAM" id="MobiDB-lite"/>
    </source>
</evidence>
<dbReference type="OrthoDB" id="651546at2759"/>
<accession>A0A2P5BX41</accession>
<dbReference type="PANTHER" id="PTHR33270:SF24">
    <property type="entry name" value="EXPRESSED PROTEIN"/>
    <property type="match status" value="1"/>
</dbReference>
<organism evidence="3 4">
    <name type="scientific">Parasponia andersonii</name>
    <name type="common">Sponia andersonii</name>
    <dbReference type="NCBI Taxonomy" id="3476"/>
    <lineage>
        <taxon>Eukaryota</taxon>
        <taxon>Viridiplantae</taxon>
        <taxon>Streptophyta</taxon>
        <taxon>Embryophyta</taxon>
        <taxon>Tracheophyta</taxon>
        <taxon>Spermatophyta</taxon>
        <taxon>Magnoliopsida</taxon>
        <taxon>eudicotyledons</taxon>
        <taxon>Gunneridae</taxon>
        <taxon>Pentapetalae</taxon>
        <taxon>rosids</taxon>
        <taxon>fabids</taxon>
        <taxon>Rosales</taxon>
        <taxon>Cannabaceae</taxon>
        <taxon>Parasponia</taxon>
    </lineage>
</organism>
<keyword evidence="4" id="KW-1185">Reference proteome</keyword>
<feature type="domain" description="DUF7054" evidence="2">
    <location>
        <begin position="69"/>
        <end position="153"/>
    </location>
</feature>
<feature type="region of interest" description="Disordered" evidence="1">
    <location>
        <begin position="1"/>
        <end position="44"/>
    </location>
</feature>
<comment type="caution">
    <text evidence="3">The sequence shown here is derived from an EMBL/GenBank/DDBJ whole genome shotgun (WGS) entry which is preliminary data.</text>
</comment>
<feature type="compositionally biased region" description="Basic and acidic residues" evidence="1">
    <location>
        <begin position="9"/>
        <end position="22"/>
    </location>
</feature>
<dbReference type="EMBL" id="JXTB01000207">
    <property type="protein sequence ID" value="PON53353.1"/>
    <property type="molecule type" value="Genomic_DNA"/>
</dbReference>
<dbReference type="InterPro" id="IPR040358">
    <property type="entry name" value="At4g22758-like"/>
</dbReference>
<evidence type="ECO:0000313" key="3">
    <source>
        <dbReference type="EMBL" id="PON53353.1"/>
    </source>
</evidence>
<dbReference type="Pfam" id="PF23156">
    <property type="entry name" value="DUF7054"/>
    <property type="match status" value="1"/>
</dbReference>
<sequence length="194" mass="21456">MPSPKSNRRGQEEKNRRGKLAEKASSFHGRSLTEETSQLRRPKTVPDLLPSRSLIVAASSSAAEGRPIKLTKLLLNVTIQGSVGAVQVLITPESTVGDLVAAAVSQYVKEGRRPILITTDPSRFNLHYSQFSLESLEREEQVKELGSRNFFLCPRKTTMEGAETMSSSSSSCAKEADEVTKTGFSWLKFMDFKF</sequence>
<evidence type="ECO:0000313" key="4">
    <source>
        <dbReference type="Proteomes" id="UP000237105"/>
    </source>
</evidence>
<proteinExistence type="predicted"/>
<protein>
    <recommendedName>
        <fullName evidence="2">DUF7054 domain-containing protein</fullName>
    </recommendedName>
</protein>
<dbReference type="STRING" id="3476.A0A2P5BX41"/>
<dbReference type="PANTHER" id="PTHR33270">
    <property type="entry name" value="BNAC05G50380D PROTEIN"/>
    <property type="match status" value="1"/>
</dbReference>
<gene>
    <name evidence="3" type="ORF">PanWU01x14_202350</name>
</gene>